<dbReference type="Proteomes" id="UP000191112">
    <property type="component" value="Unassembled WGS sequence"/>
</dbReference>
<dbReference type="AlphaFoldDB" id="A0A1T5CW18"/>
<dbReference type="Pfam" id="PF05069">
    <property type="entry name" value="Phage_tail_S"/>
    <property type="match status" value="1"/>
</dbReference>
<protein>
    <recommendedName>
        <fullName evidence="3">Phage virion morphogenesis family protein</fullName>
    </recommendedName>
</protein>
<evidence type="ECO:0008006" key="3">
    <source>
        <dbReference type="Google" id="ProtNLM"/>
    </source>
</evidence>
<keyword evidence="2" id="KW-1185">Reference proteome</keyword>
<gene>
    <name evidence="1" type="ORF">SAMN05660477_00403</name>
</gene>
<name>A0A1T5CW18_9FLAO</name>
<dbReference type="InterPro" id="IPR006522">
    <property type="entry name" value="Phage_virion_morphogenesis"/>
</dbReference>
<sequence>MFKSAEEAMRKFQDKMATTLRELPPIIGEAAVNFTIDNFERQAWLGDNTENWQKRKNPTKWGKADDTGRALLVKTSKLKRSIRISRIVENAVYVHAGGEDVPYAKVHNEGFRGKVEQKVKAHTRKMKDGKTVGVSEFERSIQQNIPKRKFIGHESESPYLRAKIRRETLAHIRNRMKTI</sequence>
<proteinExistence type="predicted"/>
<dbReference type="EMBL" id="FUYZ01000001">
    <property type="protein sequence ID" value="SKB63622.1"/>
    <property type="molecule type" value="Genomic_DNA"/>
</dbReference>
<organism evidence="1 2">
    <name type="scientific">Soonwooa buanensis</name>
    <dbReference type="NCBI Taxonomy" id="619805"/>
    <lineage>
        <taxon>Bacteria</taxon>
        <taxon>Pseudomonadati</taxon>
        <taxon>Bacteroidota</taxon>
        <taxon>Flavobacteriia</taxon>
        <taxon>Flavobacteriales</taxon>
        <taxon>Weeksellaceae</taxon>
        <taxon>Chryseobacterium group</taxon>
        <taxon>Soonwooa</taxon>
    </lineage>
</organism>
<evidence type="ECO:0000313" key="2">
    <source>
        <dbReference type="Proteomes" id="UP000191112"/>
    </source>
</evidence>
<dbReference type="OrthoDB" id="964176at2"/>
<dbReference type="RefSeq" id="WP_079665691.1">
    <property type="nucleotide sequence ID" value="NZ_FUYZ01000001.1"/>
</dbReference>
<dbReference type="STRING" id="619805.SAMN05660477_00403"/>
<reference evidence="1 2" key="1">
    <citation type="submission" date="2017-02" db="EMBL/GenBank/DDBJ databases">
        <authorList>
            <person name="Peterson S.W."/>
        </authorList>
    </citation>
    <scope>NUCLEOTIDE SEQUENCE [LARGE SCALE GENOMIC DNA]</scope>
    <source>
        <strain evidence="1 2">DSM 22323</strain>
    </source>
</reference>
<evidence type="ECO:0000313" key="1">
    <source>
        <dbReference type="EMBL" id="SKB63622.1"/>
    </source>
</evidence>
<accession>A0A1T5CW18</accession>